<evidence type="ECO:0000256" key="1">
    <source>
        <dbReference type="SAM" id="Phobius"/>
    </source>
</evidence>
<keyword evidence="1" id="KW-0812">Transmembrane</keyword>
<keyword evidence="3" id="KW-1185">Reference proteome</keyword>
<accession>A0A1A9UJY7</accession>
<keyword evidence="1" id="KW-1133">Transmembrane helix</keyword>
<dbReference type="EnsemblMetazoa" id="GAUT007249-RA">
    <property type="protein sequence ID" value="GAUT007249-PA"/>
    <property type="gene ID" value="GAUT007249"/>
</dbReference>
<sequence>MSIYYKIKLLNRSLANVINFINNRLLLTTDMNDFKEKSLEERTDATIIMNVITQNLLCLFRKIAYFIMYVPGVVVVVVPSPFVVHMSCMRYKLRCVIRSKREP</sequence>
<dbReference type="AlphaFoldDB" id="A0A1A9UJY7"/>
<organism evidence="2 3">
    <name type="scientific">Glossina austeni</name>
    <name type="common">Savannah tsetse fly</name>
    <dbReference type="NCBI Taxonomy" id="7395"/>
    <lineage>
        <taxon>Eukaryota</taxon>
        <taxon>Metazoa</taxon>
        <taxon>Ecdysozoa</taxon>
        <taxon>Arthropoda</taxon>
        <taxon>Hexapoda</taxon>
        <taxon>Insecta</taxon>
        <taxon>Pterygota</taxon>
        <taxon>Neoptera</taxon>
        <taxon>Endopterygota</taxon>
        <taxon>Diptera</taxon>
        <taxon>Brachycera</taxon>
        <taxon>Muscomorpha</taxon>
        <taxon>Hippoboscoidea</taxon>
        <taxon>Glossinidae</taxon>
        <taxon>Glossina</taxon>
    </lineage>
</organism>
<dbReference type="VEuPathDB" id="VectorBase:GAUT007249"/>
<keyword evidence="1" id="KW-0472">Membrane</keyword>
<dbReference type="Proteomes" id="UP000078200">
    <property type="component" value="Unassembled WGS sequence"/>
</dbReference>
<protein>
    <submittedName>
        <fullName evidence="2">Uncharacterized protein</fullName>
    </submittedName>
</protein>
<proteinExistence type="predicted"/>
<reference evidence="2" key="1">
    <citation type="submission" date="2020-05" db="UniProtKB">
        <authorList>
            <consortium name="EnsemblMetazoa"/>
        </authorList>
    </citation>
    <scope>IDENTIFICATION</scope>
    <source>
        <strain evidence="2">TTRI</strain>
    </source>
</reference>
<feature type="transmembrane region" description="Helical" evidence="1">
    <location>
        <begin position="63"/>
        <end position="84"/>
    </location>
</feature>
<name>A0A1A9UJY7_GLOAU</name>
<evidence type="ECO:0000313" key="3">
    <source>
        <dbReference type="Proteomes" id="UP000078200"/>
    </source>
</evidence>
<evidence type="ECO:0000313" key="2">
    <source>
        <dbReference type="EnsemblMetazoa" id="GAUT007249-PA"/>
    </source>
</evidence>